<dbReference type="EC" id="2.4.1.-" evidence="11"/>
<evidence type="ECO:0000313" key="13">
    <source>
        <dbReference type="Proteomes" id="UP000593567"/>
    </source>
</evidence>
<keyword evidence="4 11" id="KW-0328">Glycosyltransferase</keyword>
<evidence type="ECO:0000256" key="10">
    <source>
        <dbReference type="ARBA" id="ARBA00038466"/>
    </source>
</evidence>
<comment type="caution">
    <text evidence="12">The sequence shown here is derived from an EMBL/GenBank/DDBJ whole genome shotgun (WGS) entry which is preliminary data.</text>
</comment>
<gene>
    <name evidence="12" type="ORF">EB796_024100</name>
</gene>
<evidence type="ECO:0000256" key="11">
    <source>
        <dbReference type="RuleBase" id="RU363075"/>
    </source>
</evidence>
<evidence type="ECO:0000256" key="5">
    <source>
        <dbReference type="ARBA" id="ARBA00022679"/>
    </source>
</evidence>
<accession>A0A7J7IUM0</accession>
<evidence type="ECO:0000256" key="8">
    <source>
        <dbReference type="ARBA" id="ARBA00022989"/>
    </source>
</evidence>
<evidence type="ECO:0000256" key="2">
    <source>
        <dbReference type="ARBA" id="ARBA00004687"/>
    </source>
</evidence>
<comment type="similarity">
    <text evidence="10">Belongs to the glycosyltransferase 22 family. PIGZ subfamily.</text>
</comment>
<keyword evidence="9 11" id="KW-0472">Membrane</keyword>
<evidence type="ECO:0000256" key="9">
    <source>
        <dbReference type="ARBA" id="ARBA00023136"/>
    </source>
</evidence>
<dbReference type="GO" id="GO:0006506">
    <property type="term" value="P:GPI anchor biosynthetic process"/>
    <property type="evidence" value="ECO:0007669"/>
    <property type="project" value="UniProtKB-KW"/>
</dbReference>
<dbReference type="PANTHER" id="PTHR22760:SF3">
    <property type="entry name" value="GPI MANNOSYLTRANSFERASE 4"/>
    <property type="match status" value="1"/>
</dbReference>
<organism evidence="12 13">
    <name type="scientific">Bugula neritina</name>
    <name type="common">Brown bryozoan</name>
    <name type="synonym">Sertularia neritina</name>
    <dbReference type="NCBI Taxonomy" id="10212"/>
    <lineage>
        <taxon>Eukaryota</taxon>
        <taxon>Metazoa</taxon>
        <taxon>Spiralia</taxon>
        <taxon>Lophotrochozoa</taxon>
        <taxon>Bryozoa</taxon>
        <taxon>Gymnolaemata</taxon>
        <taxon>Cheilostomatida</taxon>
        <taxon>Flustrina</taxon>
        <taxon>Buguloidea</taxon>
        <taxon>Bugulidae</taxon>
        <taxon>Bugula</taxon>
    </lineage>
</organism>
<dbReference type="Pfam" id="PF03901">
    <property type="entry name" value="Glyco_transf_22"/>
    <property type="match status" value="1"/>
</dbReference>
<evidence type="ECO:0000256" key="7">
    <source>
        <dbReference type="ARBA" id="ARBA00022824"/>
    </source>
</evidence>
<keyword evidence="5" id="KW-0808">Transferase</keyword>
<feature type="transmembrane region" description="Helical" evidence="11">
    <location>
        <begin position="66"/>
        <end position="85"/>
    </location>
</feature>
<evidence type="ECO:0000256" key="1">
    <source>
        <dbReference type="ARBA" id="ARBA00004477"/>
    </source>
</evidence>
<evidence type="ECO:0000256" key="3">
    <source>
        <dbReference type="ARBA" id="ARBA00022502"/>
    </source>
</evidence>
<protein>
    <recommendedName>
        <fullName evidence="11">Mannosyltransferase</fullName>
        <ecNumber evidence="11">2.4.1.-</ecNumber>
    </recommendedName>
</protein>
<dbReference type="GO" id="GO:0005789">
    <property type="term" value="C:endoplasmic reticulum membrane"/>
    <property type="evidence" value="ECO:0007669"/>
    <property type="project" value="UniProtKB-SubCell"/>
</dbReference>
<dbReference type="Proteomes" id="UP000593567">
    <property type="component" value="Unassembled WGS sequence"/>
</dbReference>
<keyword evidence="13" id="KW-1185">Reference proteome</keyword>
<evidence type="ECO:0000313" key="12">
    <source>
        <dbReference type="EMBL" id="KAF6017619.1"/>
    </source>
</evidence>
<dbReference type="PANTHER" id="PTHR22760">
    <property type="entry name" value="GLYCOSYLTRANSFERASE"/>
    <property type="match status" value="1"/>
</dbReference>
<keyword evidence="8 11" id="KW-1133">Transmembrane helix</keyword>
<dbReference type="GO" id="GO:0000026">
    <property type="term" value="F:alpha-1,2-mannosyltransferase activity"/>
    <property type="evidence" value="ECO:0007669"/>
    <property type="project" value="TreeGrafter"/>
</dbReference>
<sequence length="91" mass="10666">MFDQFVVSPLNFLLYNRNSENLSEHGLHPRYLHILVNLPLLFGPLIAFLLLFVFMVLYIKNKAHRLVMIMLFLSTVTPLALLSMFPHQEPR</sequence>
<evidence type="ECO:0000256" key="6">
    <source>
        <dbReference type="ARBA" id="ARBA00022692"/>
    </source>
</evidence>
<comment type="pathway">
    <text evidence="2">Glycolipid biosynthesis; glycosylphosphatidylinositol-anchor biosynthesis.</text>
</comment>
<keyword evidence="7 11" id="KW-0256">Endoplasmic reticulum</keyword>
<reference evidence="12" key="1">
    <citation type="submission" date="2020-06" db="EMBL/GenBank/DDBJ databases">
        <title>Draft genome of Bugula neritina, a colonial animal packing powerful symbionts and potential medicines.</title>
        <authorList>
            <person name="Rayko M."/>
        </authorList>
    </citation>
    <scope>NUCLEOTIDE SEQUENCE [LARGE SCALE GENOMIC DNA]</scope>
    <source>
        <strain evidence="12">Kwan_BN1</strain>
    </source>
</reference>
<dbReference type="AlphaFoldDB" id="A0A7J7IUM0"/>
<evidence type="ECO:0000256" key="4">
    <source>
        <dbReference type="ARBA" id="ARBA00022676"/>
    </source>
</evidence>
<dbReference type="EMBL" id="VXIV02003375">
    <property type="protein sequence ID" value="KAF6017619.1"/>
    <property type="molecule type" value="Genomic_DNA"/>
</dbReference>
<keyword evidence="6 11" id="KW-0812">Transmembrane</keyword>
<dbReference type="InterPro" id="IPR005599">
    <property type="entry name" value="GPI_mannosylTrfase"/>
</dbReference>
<dbReference type="OrthoDB" id="10066429at2759"/>
<comment type="subcellular location">
    <subcellularLocation>
        <location evidence="1 11">Endoplasmic reticulum membrane</location>
        <topology evidence="1 11">Multi-pass membrane protein</topology>
    </subcellularLocation>
</comment>
<feature type="transmembrane region" description="Helical" evidence="11">
    <location>
        <begin position="31"/>
        <end position="59"/>
    </location>
</feature>
<name>A0A7J7IUM0_BUGNE</name>
<proteinExistence type="inferred from homology"/>
<keyword evidence="3" id="KW-0337">GPI-anchor biosynthesis</keyword>
<comment type="caution">
    <text evidence="11">Lacks conserved residue(s) required for the propagation of feature annotation.</text>
</comment>